<dbReference type="Gene3D" id="3.30.1600.10">
    <property type="entry name" value="SIR2/SIRT2 'Small Domain"/>
    <property type="match status" value="1"/>
</dbReference>
<feature type="compositionally biased region" description="Polar residues" evidence="5">
    <location>
        <begin position="346"/>
        <end position="374"/>
    </location>
</feature>
<dbReference type="Pfam" id="PF02146">
    <property type="entry name" value="SIR2"/>
    <property type="match status" value="1"/>
</dbReference>
<feature type="domain" description="Deacetylase sirtuin-type" evidence="6">
    <location>
        <begin position="11"/>
        <end position="302"/>
    </location>
</feature>
<dbReference type="InterPro" id="IPR003000">
    <property type="entry name" value="Sirtuin"/>
</dbReference>
<dbReference type="GO" id="GO:0017136">
    <property type="term" value="F:histone deacetylase activity, NAD-dependent"/>
    <property type="evidence" value="ECO:0007669"/>
    <property type="project" value="TreeGrafter"/>
</dbReference>
<dbReference type="FunCoup" id="A0A168RRD0">
    <property type="interactions" value="72"/>
</dbReference>
<dbReference type="GO" id="GO:0070403">
    <property type="term" value="F:NAD+ binding"/>
    <property type="evidence" value="ECO:0007669"/>
    <property type="project" value="InterPro"/>
</dbReference>
<dbReference type="Gene3D" id="3.40.50.1220">
    <property type="entry name" value="TPP-binding domain"/>
    <property type="match status" value="1"/>
</dbReference>
<feature type="binding site" evidence="4">
    <location>
        <position position="178"/>
    </location>
    <ligand>
        <name>Zn(2+)</name>
        <dbReference type="ChEBI" id="CHEBI:29105"/>
    </ligand>
</feature>
<keyword evidence="4" id="KW-0479">Metal-binding</keyword>
<name>A0A168RRD0_ABSGL</name>
<keyword evidence="2" id="KW-0808">Transferase</keyword>
<keyword evidence="8" id="KW-1185">Reference proteome</keyword>
<organism evidence="7">
    <name type="scientific">Absidia glauca</name>
    <name type="common">Pin mould</name>
    <dbReference type="NCBI Taxonomy" id="4829"/>
    <lineage>
        <taxon>Eukaryota</taxon>
        <taxon>Fungi</taxon>
        <taxon>Fungi incertae sedis</taxon>
        <taxon>Mucoromycota</taxon>
        <taxon>Mucoromycotina</taxon>
        <taxon>Mucoromycetes</taxon>
        <taxon>Mucorales</taxon>
        <taxon>Cunninghamellaceae</taxon>
        <taxon>Absidia</taxon>
    </lineage>
</organism>
<dbReference type="Proteomes" id="UP000078561">
    <property type="component" value="Unassembled WGS sequence"/>
</dbReference>
<protein>
    <recommendedName>
        <fullName evidence="6">Deacetylase sirtuin-type domain-containing protein</fullName>
    </recommendedName>
</protein>
<feature type="region of interest" description="Disordered" evidence="5">
    <location>
        <begin position="320"/>
        <end position="375"/>
    </location>
</feature>
<dbReference type="EMBL" id="LT554731">
    <property type="protein sequence ID" value="SAM07284.1"/>
    <property type="molecule type" value="Genomic_DNA"/>
</dbReference>
<dbReference type="GO" id="GO:0003677">
    <property type="term" value="F:DNA binding"/>
    <property type="evidence" value="ECO:0007669"/>
    <property type="project" value="InterPro"/>
</dbReference>
<comment type="similarity">
    <text evidence="1">Belongs to the sirtuin family. Class I subfamily.</text>
</comment>
<evidence type="ECO:0000256" key="1">
    <source>
        <dbReference type="ARBA" id="ARBA00006924"/>
    </source>
</evidence>
<proteinExistence type="inferred from homology"/>
<gene>
    <name evidence="7" type="primary">ABSGL_12923.1 scaffold 13518</name>
</gene>
<evidence type="ECO:0000256" key="4">
    <source>
        <dbReference type="PROSITE-ProRule" id="PRU00236"/>
    </source>
</evidence>
<dbReference type="InterPro" id="IPR026590">
    <property type="entry name" value="Ssirtuin_cat_dom"/>
</dbReference>
<dbReference type="GO" id="GO:0046872">
    <property type="term" value="F:metal ion binding"/>
    <property type="evidence" value="ECO:0007669"/>
    <property type="project" value="UniProtKB-KW"/>
</dbReference>
<dbReference type="Gene3D" id="1.10.443.20">
    <property type="entry name" value="Centromere DNA-binding protein complex CBF3 subunit, domain 2"/>
    <property type="match status" value="1"/>
</dbReference>
<feature type="active site" description="Proton acceptor" evidence="4">
    <location>
        <position position="142"/>
    </location>
</feature>
<dbReference type="InterPro" id="IPR029035">
    <property type="entry name" value="DHS-like_NAD/FAD-binding_dom"/>
</dbReference>
<evidence type="ECO:0000313" key="7">
    <source>
        <dbReference type="EMBL" id="SAM07284.1"/>
    </source>
</evidence>
<keyword evidence="3" id="KW-0520">NAD</keyword>
<feature type="binding site" evidence="4">
    <location>
        <position position="153"/>
    </location>
    <ligand>
        <name>Zn(2+)</name>
        <dbReference type="ChEBI" id="CHEBI:29105"/>
    </ligand>
</feature>
<reference evidence="7" key="1">
    <citation type="submission" date="2016-04" db="EMBL/GenBank/DDBJ databases">
        <authorList>
            <person name="Evans L.H."/>
            <person name="Alamgir A."/>
            <person name="Owens N."/>
            <person name="Weber N.D."/>
            <person name="Virtaneva K."/>
            <person name="Barbian K."/>
            <person name="Babar A."/>
            <person name="Rosenke K."/>
        </authorList>
    </citation>
    <scope>NUCLEOTIDE SEQUENCE [LARGE SCALE GENOMIC DNA]</scope>
    <source>
        <strain evidence="7">CBS 101.48</strain>
    </source>
</reference>
<accession>A0A168RRD0</accession>
<evidence type="ECO:0000256" key="3">
    <source>
        <dbReference type="ARBA" id="ARBA00023027"/>
    </source>
</evidence>
<evidence type="ECO:0000259" key="6">
    <source>
        <dbReference type="PROSITE" id="PS50305"/>
    </source>
</evidence>
<dbReference type="OrthoDB" id="2919105at2759"/>
<dbReference type="SUPFAM" id="SSF52467">
    <property type="entry name" value="DHS-like NAD/FAD-binding domain"/>
    <property type="match status" value="1"/>
</dbReference>
<dbReference type="InterPro" id="IPR050134">
    <property type="entry name" value="NAD-dep_sirtuin_deacylases"/>
</dbReference>
<sequence>MKVRFSTSDPPEVIDPYVADLAACLARSKRAVVITGAGISCNSGIPDFRSSDGLYNLVKKKHPDTVLKGKELFDAMLFKDEQQTRCFYTFMAELKTLISKAQPTATHNFISDMKVKGQLLRCYTQNIDCLEENLEQHLVQLHGSMDKVQCTLCSASYDFSKTYQDQFRSGEPPACPKCETNETERQRLGKRSLATGTLRPAVVLYNEEHPDGETIGMAQANDIKKRPDLLIVMGTSLKIVALKKFIKQMAKSIRMNHPRTGRVIFINKTKPTKEWDSVFDYEVMSDADTWVGLTEAKLLDTKALAAAKSRLRVAIKREEEQELEEQENQDKENTTTSTKRRRKTSASPLLSSATPNKPPSTTKITIKRSVSSKVSRLPASKKLPLMDNNLDSWIGPKTRAAKAARLIDAIWAKQIELPSYIATLADASITLDGLTMSVVSAPSLSPSVKHSNSALAAKKRFFPILCSFTTFLFQSTLSPHHKQLALYTAILNDERRSTVHANAFAQVTMKLRKTFIQDSVLMVELRPCHHNGQHSIFSDPAYLSFKRDLLQMEAQEYDSAHTLLQHCAPMHSRF</sequence>
<feature type="binding site" evidence="4">
    <location>
        <position position="175"/>
    </location>
    <ligand>
        <name>Zn(2+)</name>
        <dbReference type="ChEBI" id="CHEBI:29105"/>
    </ligand>
</feature>
<dbReference type="GO" id="GO:0005634">
    <property type="term" value="C:nucleus"/>
    <property type="evidence" value="ECO:0007669"/>
    <property type="project" value="TreeGrafter"/>
</dbReference>
<dbReference type="InterPro" id="IPR026591">
    <property type="entry name" value="Sirtuin_cat_small_dom_sf"/>
</dbReference>
<dbReference type="PROSITE" id="PS50305">
    <property type="entry name" value="SIRTUIN"/>
    <property type="match status" value="1"/>
</dbReference>
<dbReference type="PANTHER" id="PTHR11085">
    <property type="entry name" value="NAD-DEPENDENT PROTEIN DEACYLASE SIRTUIN-5, MITOCHONDRIAL-RELATED"/>
    <property type="match status" value="1"/>
</dbReference>
<dbReference type="InterPro" id="IPR038279">
    <property type="entry name" value="Ndc10_dom2_sf"/>
</dbReference>
<keyword evidence="4" id="KW-0862">Zinc</keyword>
<dbReference type="PANTHER" id="PTHR11085:SF8">
    <property type="entry name" value="NAD-DEPENDENT HISTONE DEACETYLASE HST3"/>
    <property type="match status" value="1"/>
</dbReference>
<dbReference type="STRING" id="4829.A0A168RRD0"/>
<dbReference type="AlphaFoldDB" id="A0A168RRD0"/>
<evidence type="ECO:0000256" key="2">
    <source>
        <dbReference type="ARBA" id="ARBA00022679"/>
    </source>
</evidence>
<feature type="binding site" evidence="4">
    <location>
        <position position="150"/>
    </location>
    <ligand>
        <name>Zn(2+)</name>
        <dbReference type="ChEBI" id="CHEBI:29105"/>
    </ligand>
</feature>
<evidence type="ECO:0000313" key="8">
    <source>
        <dbReference type="Proteomes" id="UP000078561"/>
    </source>
</evidence>
<evidence type="ECO:0000256" key="5">
    <source>
        <dbReference type="SAM" id="MobiDB-lite"/>
    </source>
</evidence>
<dbReference type="InParanoid" id="A0A168RRD0"/>